<dbReference type="Proteomes" id="UP000016496">
    <property type="component" value="Unassembled WGS sequence"/>
</dbReference>
<protein>
    <submittedName>
        <fullName evidence="2">Uncharacterized protein</fullName>
    </submittedName>
</protein>
<evidence type="ECO:0000313" key="2">
    <source>
        <dbReference type="EMBL" id="ERI84136.1"/>
    </source>
</evidence>
<feature type="compositionally biased region" description="Basic and acidic residues" evidence="1">
    <location>
        <begin position="19"/>
        <end position="45"/>
    </location>
</feature>
<dbReference type="EMBL" id="AWSV01000132">
    <property type="protein sequence ID" value="ERI84136.1"/>
    <property type="molecule type" value="Genomic_DNA"/>
</dbReference>
<proteinExistence type="predicted"/>
<accession>U2DWD5</accession>
<reference evidence="2 3" key="1">
    <citation type="submission" date="2013-08" db="EMBL/GenBank/DDBJ databases">
        <authorList>
            <person name="Weinstock G."/>
            <person name="Sodergren E."/>
            <person name="Wylie T."/>
            <person name="Fulton L."/>
            <person name="Fulton R."/>
            <person name="Fronick C."/>
            <person name="O'Laughlin M."/>
            <person name="Godfrey J."/>
            <person name="Miner T."/>
            <person name="Herter B."/>
            <person name="Appelbaum E."/>
            <person name="Cordes M."/>
            <person name="Lek S."/>
            <person name="Wollam A."/>
            <person name="Pepin K.H."/>
            <person name="Palsikar V.B."/>
            <person name="Mitreva M."/>
            <person name="Wilson R.K."/>
        </authorList>
    </citation>
    <scope>NUCLEOTIDE SEQUENCE [LARGE SCALE GENOMIC DNA]</scope>
    <source>
        <strain evidence="2 3">F0041</strain>
    </source>
</reference>
<dbReference type="PATRIC" id="fig|1321819.3.peg.2315"/>
<sequence>MIGGRKYTEDDESGSRTSMKRESPERREKGIHLSSETPEKQRARA</sequence>
<comment type="caution">
    <text evidence="2">The sequence shown here is derived from an EMBL/GenBank/DDBJ whole genome shotgun (WGS) entry which is preliminary data.</text>
</comment>
<organism evidence="2 3">
    <name type="scientific">Bacteroides pyogenes F0041</name>
    <dbReference type="NCBI Taxonomy" id="1321819"/>
    <lineage>
        <taxon>Bacteria</taxon>
        <taxon>Pseudomonadati</taxon>
        <taxon>Bacteroidota</taxon>
        <taxon>Bacteroidia</taxon>
        <taxon>Bacteroidales</taxon>
        <taxon>Bacteroidaceae</taxon>
        <taxon>Bacteroides</taxon>
    </lineage>
</organism>
<dbReference type="AlphaFoldDB" id="U2DWD5"/>
<dbReference type="HOGENOM" id="CLU_3196318_0_0_10"/>
<name>U2DWD5_9BACE</name>
<evidence type="ECO:0000313" key="3">
    <source>
        <dbReference type="Proteomes" id="UP000016496"/>
    </source>
</evidence>
<gene>
    <name evidence="2" type="ORF">HMPREF1981_02504</name>
</gene>
<feature type="region of interest" description="Disordered" evidence="1">
    <location>
        <begin position="1"/>
        <end position="45"/>
    </location>
</feature>
<evidence type="ECO:0000256" key="1">
    <source>
        <dbReference type="SAM" id="MobiDB-lite"/>
    </source>
</evidence>